<organism evidence="3 4">
    <name type="scientific">Rhizophagus irregularis</name>
    <dbReference type="NCBI Taxonomy" id="588596"/>
    <lineage>
        <taxon>Eukaryota</taxon>
        <taxon>Fungi</taxon>
        <taxon>Fungi incertae sedis</taxon>
        <taxon>Mucoromycota</taxon>
        <taxon>Glomeromycotina</taxon>
        <taxon>Glomeromycetes</taxon>
        <taxon>Glomerales</taxon>
        <taxon>Glomeraceae</taxon>
        <taxon>Rhizophagus</taxon>
    </lineage>
</organism>
<evidence type="ECO:0000313" key="3">
    <source>
        <dbReference type="EMBL" id="CAB5393771.1"/>
    </source>
</evidence>
<dbReference type="OrthoDB" id="8954335at2759"/>
<dbReference type="EMBL" id="CAGKOT010000084">
    <property type="protein sequence ID" value="CAB5393771.1"/>
    <property type="molecule type" value="Genomic_DNA"/>
</dbReference>
<name>A0A916EIG0_9GLOM</name>
<dbReference type="VEuPathDB" id="FungiDB:RhiirFUN_000847"/>
<keyword evidence="1" id="KW-0175">Coiled coil</keyword>
<dbReference type="PANTHER" id="PTHR11889:SF31">
    <property type="entry name" value="PROTEIN HEDGEHOG"/>
    <property type="match status" value="1"/>
</dbReference>
<dbReference type="Pfam" id="PF01079">
    <property type="entry name" value="Hint"/>
    <property type="match status" value="1"/>
</dbReference>
<dbReference type="GO" id="GO:0016540">
    <property type="term" value="P:protein autoprocessing"/>
    <property type="evidence" value="ECO:0007669"/>
    <property type="project" value="InterPro"/>
</dbReference>
<proteinExistence type="predicted"/>
<evidence type="ECO:0000313" key="4">
    <source>
        <dbReference type="Proteomes" id="UP000684084"/>
    </source>
</evidence>
<sequence>MERQREQQEIARTAIEAEEKRQREYNELKRREGEAIAKANIEKQRAEDENKLREKKEKEFENIKDDLNSRIKKLTEDLKNTTEDLKNTTEDLKNKTEDLKNKTEDLKNKTEDLKNKTEDLKKKGKGCFWLETQVKLESGRIIRMSELQIGDRVLSNIRNGIAEFSDVYLIAHIGQLRLTTTHYVFDENLSIIFAKNLRPGEKKILVSDDNNRLVPVFVDDITNEWHDKYISFYTRAGSVIADGVLCSCYDHCPPSQTLMDLVFSPVRWWTHIMPSTHREEHLHPYVQFLETTYLSFINAVKKSKRLVEI</sequence>
<accession>A0A916EIG0</accession>
<evidence type="ECO:0000259" key="2">
    <source>
        <dbReference type="Pfam" id="PF01079"/>
    </source>
</evidence>
<comment type="caution">
    <text evidence="3">The sequence shown here is derived from an EMBL/GenBank/DDBJ whole genome shotgun (WGS) entry which is preliminary data.</text>
</comment>
<reference evidence="3" key="1">
    <citation type="submission" date="2020-05" db="EMBL/GenBank/DDBJ databases">
        <authorList>
            <person name="Rincon C."/>
            <person name="Sanders R I."/>
            <person name="Robbins C."/>
            <person name="Chaturvedi A."/>
        </authorList>
    </citation>
    <scope>NUCLEOTIDE SEQUENCE</scope>
    <source>
        <strain evidence="3">CHB12</strain>
    </source>
</reference>
<evidence type="ECO:0000256" key="1">
    <source>
        <dbReference type="SAM" id="Coils"/>
    </source>
</evidence>
<dbReference type="InterPro" id="IPR050387">
    <property type="entry name" value="Hedgehog_Signaling"/>
</dbReference>
<gene>
    <name evidence="3" type="ORF">CHRIB12_LOCUS23012</name>
</gene>
<dbReference type="AlphaFoldDB" id="A0A916EIG0"/>
<dbReference type="InterPro" id="IPR001767">
    <property type="entry name" value="Hedgehog_Hint"/>
</dbReference>
<dbReference type="Proteomes" id="UP000684084">
    <property type="component" value="Unassembled WGS sequence"/>
</dbReference>
<feature type="coiled-coil region" evidence="1">
    <location>
        <begin position="1"/>
        <end position="123"/>
    </location>
</feature>
<protein>
    <recommendedName>
        <fullName evidence="2">Hedgehog protein Hint domain-containing protein</fullName>
    </recommendedName>
</protein>
<feature type="domain" description="Hedgehog protein Hint" evidence="2">
    <location>
        <begin position="179"/>
        <end position="289"/>
    </location>
</feature>
<dbReference type="PANTHER" id="PTHR11889">
    <property type="entry name" value="HEDGEHOG"/>
    <property type="match status" value="1"/>
</dbReference>
<dbReference type="CDD" id="cd00081">
    <property type="entry name" value="Hint"/>
    <property type="match status" value="1"/>
</dbReference>